<evidence type="ECO:0000313" key="1">
    <source>
        <dbReference type="EMBL" id="JAD22128.1"/>
    </source>
</evidence>
<dbReference type="AlphaFoldDB" id="A0A0A8Y9X4"/>
<name>A0A0A8Y9X4_ARUDO</name>
<reference evidence="1" key="1">
    <citation type="submission" date="2014-09" db="EMBL/GenBank/DDBJ databases">
        <authorList>
            <person name="Magalhaes I.L.F."/>
            <person name="Oliveira U."/>
            <person name="Santos F.R."/>
            <person name="Vidigal T.H.D.A."/>
            <person name="Brescovit A.D."/>
            <person name="Santos A.J."/>
        </authorList>
    </citation>
    <scope>NUCLEOTIDE SEQUENCE</scope>
    <source>
        <tissue evidence="1">Shoot tissue taken approximately 20 cm above the soil surface</tissue>
    </source>
</reference>
<proteinExistence type="predicted"/>
<protein>
    <submittedName>
        <fullName evidence="1">Uncharacterized protein</fullName>
    </submittedName>
</protein>
<sequence length="77" mass="8453">MLFVPCIACLEICIKYGVCSDELSFVCSAGGTSDCSKYSFYVISSCSMDMACAAVLKNLHFYLCLGVQGSWHFQQMP</sequence>
<accession>A0A0A8Y9X4</accession>
<dbReference type="EMBL" id="GBRH01275767">
    <property type="protein sequence ID" value="JAD22128.1"/>
    <property type="molecule type" value="Transcribed_RNA"/>
</dbReference>
<reference evidence="1" key="2">
    <citation type="journal article" date="2015" name="Data Brief">
        <title>Shoot transcriptome of the giant reed, Arundo donax.</title>
        <authorList>
            <person name="Barrero R.A."/>
            <person name="Guerrero F.D."/>
            <person name="Moolhuijzen P."/>
            <person name="Goolsby J.A."/>
            <person name="Tidwell J."/>
            <person name="Bellgard S.E."/>
            <person name="Bellgard M.I."/>
        </authorList>
    </citation>
    <scope>NUCLEOTIDE SEQUENCE</scope>
    <source>
        <tissue evidence="1">Shoot tissue taken approximately 20 cm above the soil surface</tissue>
    </source>
</reference>
<organism evidence="1">
    <name type="scientific">Arundo donax</name>
    <name type="common">Giant reed</name>
    <name type="synonym">Donax arundinaceus</name>
    <dbReference type="NCBI Taxonomy" id="35708"/>
    <lineage>
        <taxon>Eukaryota</taxon>
        <taxon>Viridiplantae</taxon>
        <taxon>Streptophyta</taxon>
        <taxon>Embryophyta</taxon>
        <taxon>Tracheophyta</taxon>
        <taxon>Spermatophyta</taxon>
        <taxon>Magnoliopsida</taxon>
        <taxon>Liliopsida</taxon>
        <taxon>Poales</taxon>
        <taxon>Poaceae</taxon>
        <taxon>PACMAD clade</taxon>
        <taxon>Arundinoideae</taxon>
        <taxon>Arundineae</taxon>
        <taxon>Arundo</taxon>
    </lineage>
</organism>